<proteinExistence type="predicted"/>
<dbReference type="OrthoDB" id="5950063at2759"/>
<dbReference type="Proteomes" id="UP000186594">
    <property type="component" value="Unassembled WGS sequence"/>
</dbReference>
<gene>
    <name evidence="2" type="ORF">NEOLI_004090</name>
</gene>
<evidence type="ECO:0000313" key="3">
    <source>
        <dbReference type="Proteomes" id="UP000186594"/>
    </source>
</evidence>
<dbReference type="InterPro" id="IPR045325">
    <property type="entry name" value="TMEM70/TMEM186/TMEM223"/>
</dbReference>
<keyword evidence="1" id="KW-0812">Transmembrane</keyword>
<comment type="caution">
    <text evidence="2">The sequence shown here is derived from an EMBL/GenBank/DDBJ whole genome shotgun (WGS) entry which is preliminary data.</text>
</comment>
<evidence type="ECO:0000313" key="2">
    <source>
        <dbReference type="EMBL" id="OLL24459.1"/>
    </source>
</evidence>
<keyword evidence="1" id="KW-0472">Membrane</keyword>
<dbReference type="OMA" id="AFWGNIA"/>
<feature type="transmembrane region" description="Helical" evidence="1">
    <location>
        <begin position="119"/>
        <end position="139"/>
    </location>
</feature>
<sequence length="288" mass="31907">LVISNNGLLCPSCTFRQPQIFGLFFSGTQPSYLGSANFDRPREICAVPHHIMPLQSSLRSRIHNISIREFLRSASTLPLITSDSSNLPSSVRIRQLLETIKKSRVPVEIYKTRPVKKTLLLFYSLAVVQLAFWGNIAQWSFSEWTEEIKATGEKVRANIVKRAIIGSVLLGIGIGFSYAFIFYPSRLITSLKILPGMHKVQLTTAGFYPLNRGSKILTFPIADLAPAQRLFSGKGTYGTKTTMMSPFVTMRNKKLGGSYLIDTNGYFSGGGKLFDTVFPGLASNIAKK</sequence>
<feature type="transmembrane region" description="Helical" evidence="1">
    <location>
        <begin position="159"/>
        <end position="183"/>
    </location>
</feature>
<protein>
    <recommendedName>
        <fullName evidence="4">Transmembrane protein 223</fullName>
    </recommendedName>
</protein>
<dbReference type="AlphaFoldDB" id="A0A1U7LP97"/>
<dbReference type="Pfam" id="PF06979">
    <property type="entry name" value="TMEM70"/>
    <property type="match status" value="1"/>
</dbReference>
<feature type="non-terminal residue" evidence="2">
    <location>
        <position position="1"/>
    </location>
</feature>
<reference evidence="2 3" key="1">
    <citation type="submission" date="2016-04" db="EMBL/GenBank/DDBJ databases">
        <title>Evolutionary innovation and constraint leading to complex multicellularity in the Ascomycota.</title>
        <authorList>
            <person name="Cisse O."/>
            <person name="Nguyen A."/>
            <person name="Hewitt D.A."/>
            <person name="Jedd G."/>
            <person name="Stajich J.E."/>
        </authorList>
    </citation>
    <scope>NUCLEOTIDE SEQUENCE [LARGE SCALE GENOMIC DNA]</scope>
    <source>
        <strain evidence="2 3">DAH-3</strain>
    </source>
</reference>
<accession>A0A1U7LP97</accession>
<organism evidence="2 3">
    <name type="scientific">Neolecta irregularis (strain DAH-3)</name>
    <dbReference type="NCBI Taxonomy" id="1198029"/>
    <lineage>
        <taxon>Eukaryota</taxon>
        <taxon>Fungi</taxon>
        <taxon>Dikarya</taxon>
        <taxon>Ascomycota</taxon>
        <taxon>Taphrinomycotina</taxon>
        <taxon>Neolectales</taxon>
        <taxon>Neolectaceae</taxon>
        <taxon>Neolecta</taxon>
    </lineage>
</organism>
<keyword evidence="3" id="KW-1185">Reference proteome</keyword>
<keyword evidence="1" id="KW-1133">Transmembrane helix</keyword>
<evidence type="ECO:0008006" key="4">
    <source>
        <dbReference type="Google" id="ProtNLM"/>
    </source>
</evidence>
<name>A0A1U7LP97_NEOID</name>
<evidence type="ECO:0000256" key="1">
    <source>
        <dbReference type="SAM" id="Phobius"/>
    </source>
</evidence>
<dbReference type="EMBL" id="LXFE01000789">
    <property type="protein sequence ID" value="OLL24459.1"/>
    <property type="molecule type" value="Genomic_DNA"/>
</dbReference>